<evidence type="ECO:0000256" key="1">
    <source>
        <dbReference type="ARBA" id="ARBA00004300"/>
    </source>
</evidence>
<keyword evidence="5" id="KW-0131">Cell cycle</keyword>
<evidence type="ECO:0000256" key="5">
    <source>
        <dbReference type="ARBA" id="ARBA00023306"/>
    </source>
</evidence>
<keyword evidence="10" id="KW-1185">Reference proteome</keyword>
<proteinExistence type="predicted"/>
<dbReference type="OrthoDB" id="49058at2759"/>
<comment type="subcellular location">
    <subcellularLocation>
        <location evidence="1">Cytoplasm</location>
        <location evidence="1">Cytoskeleton</location>
        <location evidence="1">Microtubule organizing center</location>
        <location evidence="1">Centrosome</location>
    </subcellularLocation>
</comment>
<feature type="region of interest" description="Disordered" evidence="7">
    <location>
        <begin position="516"/>
        <end position="599"/>
    </location>
</feature>
<accession>A0A8J2QJ91</accession>
<dbReference type="SUPFAM" id="SSF57997">
    <property type="entry name" value="Tropomyosin"/>
    <property type="match status" value="1"/>
</dbReference>
<dbReference type="Pfam" id="PF16531">
    <property type="entry name" value="SAS-6_N"/>
    <property type="match status" value="1"/>
</dbReference>
<dbReference type="Gene3D" id="2.170.210.20">
    <property type="entry name" value="Spindle assembly abnormal protein 6, N-terminal domain"/>
    <property type="match status" value="1"/>
</dbReference>
<evidence type="ECO:0000313" key="10">
    <source>
        <dbReference type="Proteomes" id="UP000789524"/>
    </source>
</evidence>
<protein>
    <submittedName>
        <fullName evidence="9">(African queen) hypothetical protein</fullName>
    </submittedName>
</protein>
<evidence type="ECO:0000313" key="9">
    <source>
        <dbReference type="EMBL" id="CAG9561962.1"/>
    </source>
</evidence>
<dbReference type="EMBL" id="CAKASE010000047">
    <property type="protein sequence ID" value="CAG9561962.1"/>
    <property type="molecule type" value="Genomic_DNA"/>
</dbReference>
<feature type="domain" description="Spindle assembly abnormal protein 6 N-terminal" evidence="8">
    <location>
        <begin position="30"/>
        <end position="128"/>
    </location>
</feature>
<name>A0A8J2QJ91_9NEOP</name>
<organism evidence="9 10">
    <name type="scientific">Danaus chrysippus</name>
    <name type="common">African queen</name>
    <dbReference type="NCBI Taxonomy" id="151541"/>
    <lineage>
        <taxon>Eukaryota</taxon>
        <taxon>Metazoa</taxon>
        <taxon>Ecdysozoa</taxon>
        <taxon>Arthropoda</taxon>
        <taxon>Hexapoda</taxon>
        <taxon>Insecta</taxon>
        <taxon>Pterygota</taxon>
        <taxon>Neoptera</taxon>
        <taxon>Endopterygota</taxon>
        <taxon>Lepidoptera</taxon>
        <taxon>Glossata</taxon>
        <taxon>Ditrysia</taxon>
        <taxon>Papilionoidea</taxon>
        <taxon>Nymphalidae</taxon>
        <taxon>Danainae</taxon>
        <taxon>Danaini</taxon>
        <taxon>Danaina</taxon>
        <taxon>Danaus</taxon>
        <taxon>Anosia</taxon>
    </lineage>
</organism>
<dbReference type="PANTHER" id="PTHR44281">
    <property type="entry name" value="SPINDLE ASSEMBLY ABNORMAL PROTEIN 6 HOMOLOG"/>
    <property type="match status" value="1"/>
</dbReference>
<dbReference type="Proteomes" id="UP000789524">
    <property type="component" value="Unassembled WGS sequence"/>
</dbReference>
<evidence type="ECO:0000256" key="7">
    <source>
        <dbReference type="SAM" id="MobiDB-lite"/>
    </source>
</evidence>
<dbReference type="GO" id="GO:0005813">
    <property type="term" value="C:centrosome"/>
    <property type="evidence" value="ECO:0007669"/>
    <property type="project" value="UniProtKB-SubCell"/>
</dbReference>
<sequence>MKNTAFKVFHRGKYFISIKRGFEEAKKDITITVEKLFENDSLRLILSDEEDSTFLYRILLTRCDYEELKKQQGLLIDFDNFPSQVVRLLQQCASNSMFLILQLVTPILYNFEVVEHNEFKRLVHLSLKTQPANDTELKQHMADTIVELKKTLMTLKSSSSSNEMMWSEKCAKLETKLHDLTLNLSKIEEEKLRHEIEYKENLKLERDRLMQEKIQWQKQNEAHTNNLLTASQDNLNRKDKHIEEQNHKIKQLRDKVSQIENQLSEKINRTNYLEKELQRIHIEVSTLNARNSTLERDIIDKEKLINQMNSNCTYLEKTVKDNSNVIKELNETIQSLKNEKSNLERRLSLSESLANKNTEAAQSTTEQLLKANQIITKQNNDLLEIKDKLLCRTAIALEQEKVIEGNIKEIEELKIKIKSSSEEIEKIKSELDAFREKYNKNEEALKDRDETIKNNNMVIQWLHKKLEGNGMARNDHPHKSNSDFQSATSTPYFLQKNVQNCSQETDESINFYATSKLSSVEESPKPSPANKKGLDPKYLKPATEGNRIQKKDCLREAANAQSKSGKENKHVDLPKVDFREKKSSRPTTYRATPVSAYFP</sequence>
<feature type="coiled-coil region" evidence="6">
    <location>
        <begin position="403"/>
        <end position="444"/>
    </location>
</feature>
<evidence type="ECO:0000256" key="3">
    <source>
        <dbReference type="ARBA" id="ARBA00023054"/>
    </source>
</evidence>
<evidence type="ECO:0000259" key="8">
    <source>
        <dbReference type="Pfam" id="PF16531"/>
    </source>
</evidence>
<reference evidence="9" key="1">
    <citation type="submission" date="2021-09" db="EMBL/GenBank/DDBJ databases">
        <authorList>
            <person name="Martin H S."/>
        </authorList>
    </citation>
    <scope>NUCLEOTIDE SEQUENCE</scope>
</reference>
<feature type="coiled-coil region" evidence="6">
    <location>
        <begin position="170"/>
        <end position="353"/>
    </location>
</feature>
<gene>
    <name evidence="9" type="ORF">DCHRY22_LOCUS3380</name>
</gene>
<dbReference type="InterPro" id="IPR032396">
    <property type="entry name" value="SAS-6_N"/>
</dbReference>
<feature type="compositionally biased region" description="Basic and acidic residues" evidence="7">
    <location>
        <begin position="564"/>
        <end position="583"/>
    </location>
</feature>
<evidence type="ECO:0000256" key="6">
    <source>
        <dbReference type="SAM" id="Coils"/>
    </source>
</evidence>
<keyword evidence="4" id="KW-0206">Cytoskeleton</keyword>
<evidence type="ECO:0000256" key="2">
    <source>
        <dbReference type="ARBA" id="ARBA00022490"/>
    </source>
</evidence>
<comment type="caution">
    <text evidence="9">The sequence shown here is derived from an EMBL/GenBank/DDBJ whole genome shotgun (WGS) entry which is preliminary data.</text>
</comment>
<dbReference type="InterPro" id="IPR038558">
    <property type="entry name" value="SAS-6_N_sf"/>
</dbReference>
<dbReference type="PANTHER" id="PTHR44281:SF2">
    <property type="entry name" value="SPINDLE ASSEMBLY ABNORMAL PROTEIN 6 HOMOLOG"/>
    <property type="match status" value="1"/>
</dbReference>
<dbReference type="AlphaFoldDB" id="A0A8J2QJ91"/>
<evidence type="ECO:0000256" key="4">
    <source>
        <dbReference type="ARBA" id="ARBA00023212"/>
    </source>
</evidence>
<keyword evidence="2" id="KW-0963">Cytoplasm</keyword>
<keyword evidence="3 6" id="KW-0175">Coiled coil</keyword>